<dbReference type="AlphaFoldDB" id="Q5NXS2"/>
<dbReference type="Pfam" id="PF06629">
    <property type="entry name" value="MipA"/>
    <property type="match status" value="1"/>
</dbReference>
<dbReference type="PANTHER" id="PTHR38776">
    <property type="entry name" value="MLTA-INTERACTING PROTEIN-RELATED"/>
    <property type="match status" value="1"/>
</dbReference>
<evidence type="ECO:0000256" key="5">
    <source>
        <dbReference type="ARBA" id="ARBA00023237"/>
    </source>
</evidence>
<sequence length="408" mass="45293">MIIQGRDHPPCEHRILIRLPGCQGGEFAPLVHRYERHVDDRAATGFVQKVLKRLDYVMQNRVRCKMKRRRAVGIIPRDQRNEDSSGRHDGRCGVRSGFGLLDHDGKRPGLGSVCSGRGRMTAVRRRRRLPRLARAVVVMAGMFVAAGACIAADEEKPLWELGAGVGVLQFPAYRGSDENRVFVLPVPYVIYRGEFLKADRRGLRGTFFDSERAELSLSLAASPPASSEDVDVRAGMDDLEPTVEIGPSLDVRLWQSADERRKLRVRLPLRVGVTVESHPESTGWQFTPQLNLDWRDPPGMDGWTLGLVAGPVFGDRRQHRYFYGVDVRDATAARPVYDAKGGYAGTQFLAALSKRFAGGWAGAFVRYDTLAGAVFLDSPLVTSRNYFAAGFAVTWLIGESSQRVPADE</sequence>
<comment type="similarity">
    <text evidence="2">Belongs to the MipA/OmpV family.</text>
</comment>
<keyword evidence="7" id="KW-1185">Reference proteome</keyword>
<dbReference type="STRING" id="76114.ebD127"/>
<evidence type="ECO:0000256" key="3">
    <source>
        <dbReference type="ARBA" id="ARBA00022729"/>
    </source>
</evidence>
<organism evidence="6 7">
    <name type="scientific">Aromatoleum aromaticum (strain DSM 19018 / LMG 30748 / EbN1)</name>
    <name type="common">Azoarcus sp. (strain EbN1)</name>
    <dbReference type="NCBI Taxonomy" id="76114"/>
    <lineage>
        <taxon>Bacteria</taxon>
        <taxon>Pseudomonadati</taxon>
        <taxon>Pseudomonadota</taxon>
        <taxon>Betaproteobacteria</taxon>
        <taxon>Rhodocyclales</taxon>
        <taxon>Rhodocyclaceae</taxon>
        <taxon>Aromatoleum</taxon>
    </lineage>
</organism>
<keyword evidence="5" id="KW-0998">Cell outer membrane</keyword>
<dbReference type="EMBL" id="CR555306">
    <property type="protein sequence ID" value="CAI10142.1"/>
    <property type="molecule type" value="Genomic_DNA"/>
</dbReference>
<dbReference type="Proteomes" id="UP000006552">
    <property type="component" value="Chromosome"/>
</dbReference>
<evidence type="ECO:0000256" key="4">
    <source>
        <dbReference type="ARBA" id="ARBA00023136"/>
    </source>
</evidence>
<keyword evidence="3" id="KW-0732">Signal</keyword>
<proteinExistence type="inferred from homology"/>
<dbReference type="KEGG" id="eba:ebD127"/>
<protein>
    <submittedName>
        <fullName evidence="6">Outer membrane protein</fullName>
    </submittedName>
</protein>
<keyword evidence="4" id="KW-0472">Membrane</keyword>
<dbReference type="HOGENOM" id="CLU_056131_0_0_4"/>
<accession>Q5NXS2</accession>
<dbReference type="InterPro" id="IPR010583">
    <property type="entry name" value="MipA"/>
</dbReference>
<comment type="subcellular location">
    <subcellularLocation>
        <location evidence="1">Cell outer membrane</location>
    </subcellularLocation>
</comment>
<dbReference type="eggNOG" id="COG3713">
    <property type="taxonomic scope" value="Bacteria"/>
</dbReference>
<name>Q5NXS2_AROAE</name>
<evidence type="ECO:0000313" key="6">
    <source>
        <dbReference type="EMBL" id="CAI10142.1"/>
    </source>
</evidence>
<dbReference type="GO" id="GO:0009279">
    <property type="term" value="C:cell outer membrane"/>
    <property type="evidence" value="ECO:0007669"/>
    <property type="project" value="UniProtKB-SubCell"/>
</dbReference>
<evidence type="ECO:0000256" key="2">
    <source>
        <dbReference type="ARBA" id="ARBA00005722"/>
    </source>
</evidence>
<evidence type="ECO:0000256" key="1">
    <source>
        <dbReference type="ARBA" id="ARBA00004442"/>
    </source>
</evidence>
<gene>
    <name evidence="6" type="ORF">ebD127</name>
</gene>
<evidence type="ECO:0000313" key="7">
    <source>
        <dbReference type="Proteomes" id="UP000006552"/>
    </source>
</evidence>
<reference evidence="6 7" key="1">
    <citation type="journal article" date="2005" name="Arch. Microbiol.">
        <title>The genome sequence of an anaerobic aromatic-degrading denitrifying bacterium, strain EbN1.</title>
        <authorList>
            <person name="Rabus R."/>
            <person name="Kube M."/>
            <person name="Heider J."/>
            <person name="Beck A."/>
            <person name="Heitmann K."/>
            <person name="Widdel F."/>
            <person name="Reinhardt R."/>
        </authorList>
    </citation>
    <scope>NUCLEOTIDE SEQUENCE [LARGE SCALE GENOMIC DNA]</scope>
    <source>
        <strain evidence="6 7">EbN1</strain>
    </source>
</reference>
<dbReference type="PANTHER" id="PTHR38776:SF1">
    <property type="entry name" value="MLTA-INTERACTING PROTEIN-RELATED"/>
    <property type="match status" value="1"/>
</dbReference>